<proteinExistence type="predicted"/>
<accession>A0A6A5YL13</accession>
<protein>
    <recommendedName>
        <fullName evidence="3">Apple domain-containing protein</fullName>
    </recommendedName>
</protein>
<dbReference type="AlphaFoldDB" id="A0A6A5YL13"/>
<evidence type="ECO:0000313" key="1">
    <source>
        <dbReference type="EMBL" id="KAF2107037.1"/>
    </source>
</evidence>
<gene>
    <name evidence="1" type="ORF">BDV96DRAFT_308672</name>
</gene>
<dbReference type="Proteomes" id="UP000799770">
    <property type="component" value="Unassembled WGS sequence"/>
</dbReference>
<sequence>MNLFNTTITTYSYAGYAQPQNALSFCSNACASDPQCKTFSYDTAAGNTTCSFYAVKQHNGLCFQQSTTTTNVFWNSDCSNLPAYNPSIIVQSMIYVTAFSTITSQTPGPTTTVITTSVPAAITFTEVSVMSFTTTSTELATREVVETIVSEIPGSTVTQYISITSRDLVTITQSITVPQLITDTEHLTGVSFVTLTWVSSLPASTITSPLVSRSSITETSLLTSVSCIDIPLDKRLNYYFDNHARGTGTYDDLSSYQYIARPRVLPFDHYTHFCGNDTDHCNGFNNPIN</sequence>
<evidence type="ECO:0000313" key="2">
    <source>
        <dbReference type="Proteomes" id="UP000799770"/>
    </source>
</evidence>
<keyword evidence="2" id="KW-1185">Reference proteome</keyword>
<organism evidence="1 2">
    <name type="scientific">Lophiotrema nucula</name>
    <dbReference type="NCBI Taxonomy" id="690887"/>
    <lineage>
        <taxon>Eukaryota</taxon>
        <taxon>Fungi</taxon>
        <taxon>Dikarya</taxon>
        <taxon>Ascomycota</taxon>
        <taxon>Pezizomycotina</taxon>
        <taxon>Dothideomycetes</taxon>
        <taxon>Pleosporomycetidae</taxon>
        <taxon>Pleosporales</taxon>
        <taxon>Lophiotremataceae</taxon>
        <taxon>Lophiotrema</taxon>
    </lineage>
</organism>
<evidence type="ECO:0008006" key="3">
    <source>
        <dbReference type="Google" id="ProtNLM"/>
    </source>
</evidence>
<reference evidence="1" key="1">
    <citation type="journal article" date="2020" name="Stud. Mycol.">
        <title>101 Dothideomycetes genomes: a test case for predicting lifestyles and emergence of pathogens.</title>
        <authorList>
            <person name="Haridas S."/>
            <person name="Albert R."/>
            <person name="Binder M."/>
            <person name="Bloem J."/>
            <person name="Labutti K."/>
            <person name="Salamov A."/>
            <person name="Andreopoulos B."/>
            <person name="Baker S."/>
            <person name="Barry K."/>
            <person name="Bills G."/>
            <person name="Bluhm B."/>
            <person name="Cannon C."/>
            <person name="Castanera R."/>
            <person name="Culley D."/>
            <person name="Daum C."/>
            <person name="Ezra D."/>
            <person name="Gonzalez J."/>
            <person name="Henrissat B."/>
            <person name="Kuo A."/>
            <person name="Liang C."/>
            <person name="Lipzen A."/>
            <person name="Lutzoni F."/>
            <person name="Magnuson J."/>
            <person name="Mondo S."/>
            <person name="Nolan M."/>
            <person name="Ohm R."/>
            <person name="Pangilinan J."/>
            <person name="Park H.-J."/>
            <person name="Ramirez L."/>
            <person name="Alfaro M."/>
            <person name="Sun H."/>
            <person name="Tritt A."/>
            <person name="Yoshinaga Y."/>
            <person name="Zwiers L.-H."/>
            <person name="Turgeon B."/>
            <person name="Goodwin S."/>
            <person name="Spatafora J."/>
            <person name="Crous P."/>
            <person name="Grigoriev I."/>
        </authorList>
    </citation>
    <scope>NUCLEOTIDE SEQUENCE</scope>
    <source>
        <strain evidence="1">CBS 627.86</strain>
    </source>
</reference>
<name>A0A6A5YL13_9PLEO</name>
<dbReference type="EMBL" id="ML977357">
    <property type="protein sequence ID" value="KAF2107037.1"/>
    <property type="molecule type" value="Genomic_DNA"/>
</dbReference>